<accession>A0ABP5FCQ7</accession>
<proteinExistence type="predicted"/>
<comment type="caution">
    <text evidence="2">The sequence shown here is derived from an EMBL/GenBank/DDBJ whole genome shotgun (WGS) entry which is preliminary data.</text>
</comment>
<sequence>MVSTPRHPTGEGDGLACVVGTKSAGLVSAEHGGSFRDVGRVARAAQPAYGGHWAKPGARRRSATGTEDQS</sequence>
<dbReference type="Proteomes" id="UP001501285">
    <property type="component" value="Unassembled WGS sequence"/>
</dbReference>
<reference evidence="3" key="1">
    <citation type="journal article" date="2019" name="Int. J. Syst. Evol. Microbiol.">
        <title>The Global Catalogue of Microorganisms (GCM) 10K type strain sequencing project: providing services to taxonomists for standard genome sequencing and annotation.</title>
        <authorList>
            <consortium name="The Broad Institute Genomics Platform"/>
            <consortium name="The Broad Institute Genome Sequencing Center for Infectious Disease"/>
            <person name="Wu L."/>
            <person name="Ma J."/>
        </authorList>
    </citation>
    <scope>NUCLEOTIDE SEQUENCE [LARGE SCALE GENOMIC DNA]</scope>
    <source>
        <strain evidence="3">JCM 14283</strain>
    </source>
</reference>
<organism evidence="2 3">
    <name type="scientific">Terrabacter terrae</name>
    <dbReference type="NCBI Taxonomy" id="318434"/>
    <lineage>
        <taxon>Bacteria</taxon>
        <taxon>Bacillati</taxon>
        <taxon>Actinomycetota</taxon>
        <taxon>Actinomycetes</taxon>
        <taxon>Micrococcales</taxon>
        <taxon>Intrasporangiaceae</taxon>
        <taxon>Terrabacter</taxon>
    </lineage>
</organism>
<gene>
    <name evidence="2" type="ORF">GCM10009740_09030</name>
</gene>
<feature type="region of interest" description="Disordered" evidence="1">
    <location>
        <begin position="49"/>
        <end position="70"/>
    </location>
</feature>
<evidence type="ECO:0000313" key="2">
    <source>
        <dbReference type="EMBL" id="GAA2022359.1"/>
    </source>
</evidence>
<evidence type="ECO:0000313" key="3">
    <source>
        <dbReference type="Proteomes" id="UP001501285"/>
    </source>
</evidence>
<dbReference type="EMBL" id="BAAANB010000002">
    <property type="protein sequence ID" value="GAA2022359.1"/>
    <property type="molecule type" value="Genomic_DNA"/>
</dbReference>
<evidence type="ECO:0000256" key="1">
    <source>
        <dbReference type="SAM" id="MobiDB-lite"/>
    </source>
</evidence>
<protein>
    <submittedName>
        <fullName evidence="2">Uncharacterized protein</fullName>
    </submittedName>
</protein>
<name>A0ABP5FCQ7_9MICO</name>
<keyword evidence="3" id="KW-1185">Reference proteome</keyword>